<evidence type="ECO:0000256" key="1">
    <source>
        <dbReference type="ARBA" id="ARBA00022679"/>
    </source>
</evidence>
<evidence type="ECO:0000313" key="4">
    <source>
        <dbReference type="EMBL" id="ABB40043.1"/>
    </source>
</evidence>
<dbReference type="GO" id="GO:0016746">
    <property type="term" value="F:acyltransferase activity"/>
    <property type="evidence" value="ECO:0007669"/>
    <property type="project" value="UniProtKB-KW"/>
</dbReference>
<dbReference type="Pfam" id="PF00132">
    <property type="entry name" value="Hexapep"/>
    <property type="match status" value="1"/>
</dbReference>
<dbReference type="EMBL" id="CP000112">
    <property type="protein sequence ID" value="ABB40043.1"/>
    <property type="molecule type" value="Genomic_DNA"/>
</dbReference>
<keyword evidence="2" id="KW-0677">Repeat</keyword>
<keyword evidence="5" id="KW-1185">Reference proteome</keyword>
<dbReference type="STRING" id="207559.Dde_3249"/>
<dbReference type="PANTHER" id="PTHR23416">
    <property type="entry name" value="SIALIC ACID SYNTHASE-RELATED"/>
    <property type="match status" value="1"/>
</dbReference>
<dbReference type="RefSeq" id="WP_011368992.1">
    <property type="nucleotide sequence ID" value="NC_007519.1"/>
</dbReference>
<keyword evidence="1 4" id="KW-0808">Transferase</keyword>
<evidence type="ECO:0000256" key="3">
    <source>
        <dbReference type="ARBA" id="ARBA00023315"/>
    </source>
</evidence>
<gene>
    <name evidence="4" type="ordered locus">Dde_3249</name>
</gene>
<dbReference type="AlphaFoldDB" id="Q30WA3"/>
<keyword evidence="3" id="KW-0012">Acyltransferase</keyword>
<dbReference type="PROSITE" id="PS00101">
    <property type="entry name" value="HEXAPEP_TRANSFERASES"/>
    <property type="match status" value="1"/>
</dbReference>
<organism evidence="4 5">
    <name type="scientific">Oleidesulfovibrio alaskensis (strain ATCC BAA-1058 / DSM 17464 / G20)</name>
    <name type="common">Desulfovibrio alaskensis</name>
    <dbReference type="NCBI Taxonomy" id="207559"/>
    <lineage>
        <taxon>Bacteria</taxon>
        <taxon>Pseudomonadati</taxon>
        <taxon>Thermodesulfobacteriota</taxon>
        <taxon>Desulfovibrionia</taxon>
        <taxon>Desulfovibrionales</taxon>
        <taxon>Desulfovibrionaceae</taxon>
        <taxon>Oleidesulfovibrio</taxon>
    </lineage>
</organism>
<dbReference type="Gene3D" id="2.160.10.10">
    <property type="entry name" value="Hexapeptide repeat proteins"/>
    <property type="match status" value="1"/>
</dbReference>
<dbReference type="CDD" id="cd04647">
    <property type="entry name" value="LbH_MAT_like"/>
    <property type="match status" value="1"/>
</dbReference>
<dbReference type="InterPro" id="IPR018357">
    <property type="entry name" value="Hexapep_transf_CS"/>
</dbReference>
<dbReference type="HOGENOM" id="CLU_1243687_0_0_7"/>
<proteinExistence type="predicted"/>
<reference evidence="4 5" key="1">
    <citation type="journal article" date="2011" name="J. Bacteriol.">
        <title>Complete genome sequence and updated annotation of Desulfovibrio alaskensis G20.</title>
        <authorList>
            <person name="Hauser L.J."/>
            <person name="Land M.L."/>
            <person name="Brown S.D."/>
            <person name="Larimer F."/>
            <person name="Keller K.L."/>
            <person name="Rapp-Giles B.J."/>
            <person name="Price M.N."/>
            <person name="Lin M."/>
            <person name="Bruce D.C."/>
            <person name="Detter J.C."/>
            <person name="Tapia R."/>
            <person name="Han C.S."/>
            <person name="Goodwin L.A."/>
            <person name="Cheng J.F."/>
            <person name="Pitluck S."/>
            <person name="Copeland A."/>
            <person name="Lucas S."/>
            <person name="Nolan M."/>
            <person name="Lapidus A.L."/>
            <person name="Palumbo A.V."/>
            <person name="Wall J.D."/>
        </authorList>
    </citation>
    <scope>NUCLEOTIDE SEQUENCE [LARGE SCALE GENOMIC DNA]</scope>
    <source>
        <strain evidence="5">ATCC BAA 1058 / DSM 17464 / G20</strain>
    </source>
</reference>
<sequence length="221" mass="23660">MLRSQFEILYPGVSFGNNVQILGMANVDIGTGSCIGDNAWLNVCQRDNEKRIKIGRCVLVGRGSMISAGGFLEIGDYCLFAPRVFVADADHVYSNIMRPYIDQGATSGRVVVEENCWLGVNVAVSGNVVIGRGSVVGASAVVTRDVPPFSVVVGAPARIIQLFDFEVGGWVKIRDDCHLSGLLEARERHPVPSRSVYAQMLHKTAVTKTVNPLVAGGGVSI</sequence>
<dbReference type="InterPro" id="IPR051159">
    <property type="entry name" value="Hexapeptide_acetyltransf"/>
</dbReference>
<evidence type="ECO:0000313" key="5">
    <source>
        <dbReference type="Proteomes" id="UP000002710"/>
    </source>
</evidence>
<protein>
    <submittedName>
        <fullName evidence="4">Acetyltransferase</fullName>
    </submittedName>
</protein>
<accession>Q30WA3</accession>
<dbReference type="SUPFAM" id="SSF51161">
    <property type="entry name" value="Trimeric LpxA-like enzymes"/>
    <property type="match status" value="1"/>
</dbReference>
<dbReference type="PANTHER" id="PTHR23416:SF78">
    <property type="entry name" value="LIPOPOLYSACCHARIDE BIOSYNTHESIS O-ACETYL TRANSFERASE WBBJ-RELATED"/>
    <property type="match status" value="1"/>
</dbReference>
<dbReference type="InterPro" id="IPR001451">
    <property type="entry name" value="Hexapep"/>
</dbReference>
<dbReference type="InterPro" id="IPR011004">
    <property type="entry name" value="Trimer_LpxA-like_sf"/>
</dbReference>
<dbReference type="Proteomes" id="UP000002710">
    <property type="component" value="Chromosome"/>
</dbReference>
<dbReference type="eggNOG" id="COG0110">
    <property type="taxonomic scope" value="Bacteria"/>
</dbReference>
<dbReference type="KEGG" id="dde:Dde_3249"/>
<name>Q30WA3_OLEA2</name>
<evidence type="ECO:0000256" key="2">
    <source>
        <dbReference type="ARBA" id="ARBA00022737"/>
    </source>
</evidence>